<keyword evidence="3" id="KW-0479">Metal-binding</keyword>
<evidence type="ECO:0000256" key="3">
    <source>
        <dbReference type="ARBA" id="ARBA00022723"/>
    </source>
</evidence>
<evidence type="ECO:0000256" key="5">
    <source>
        <dbReference type="ARBA" id="ARBA00023002"/>
    </source>
</evidence>
<dbReference type="PANTHER" id="PTHR42940">
    <property type="entry name" value="ALCOHOL DEHYDROGENASE 1-RELATED"/>
    <property type="match status" value="1"/>
</dbReference>
<protein>
    <recommendedName>
        <fullName evidence="2">alcohol dehydrogenase</fullName>
        <ecNumber evidence="2">1.1.1.1</ecNumber>
    </recommendedName>
</protein>
<evidence type="ECO:0000313" key="7">
    <source>
        <dbReference type="EMBL" id="MFC6870852.1"/>
    </source>
</evidence>
<sequence length="197" mass="21120">MQVPEAGADWELTSREIPEPGRGEVRVRIEACGVCHSDFFAKEGGFPGMTWPLIPGHEIAGVVDALGDDVRPWRVGQRVGVGWFGGNCGWCDPCRLGDLMGCENTAVPGIWRDGGYAEYIVVPQSALAAIPDALSAEEAAPLLCAGLTTFNALRHSNARPGDRVAILGIGGTWAPRSTVRGEDGLRDCRHRSRDRKG</sequence>
<reference evidence="8" key="1">
    <citation type="journal article" date="2019" name="Int. J. Syst. Evol. Microbiol.">
        <title>The Global Catalogue of Microorganisms (GCM) 10K type strain sequencing project: providing services to taxonomists for standard genome sequencing and annotation.</title>
        <authorList>
            <consortium name="The Broad Institute Genomics Platform"/>
            <consortium name="The Broad Institute Genome Sequencing Center for Infectious Disease"/>
            <person name="Wu L."/>
            <person name="Ma J."/>
        </authorList>
    </citation>
    <scope>NUCLEOTIDE SEQUENCE [LARGE SCALE GENOMIC DNA]</scope>
    <source>
        <strain evidence="8">KCTC 32255</strain>
    </source>
</reference>
<keyword evidence="5" id="KW-0560">Oxidoreductase</keyword>
<dbReference type="PANTHER" id="PTHR42940:SF7">
    <property type="entry name" value="ALCOHOL DEHYDROGENASE-LIKE N-TERMINAL DOMAIN-CONTAINING PROTEIN"/>
    <property type="match status" value="1"/>
</dbReference>
<feature type="domain" description="Alcohol dehydrogenase-like N-terminal" evidence="6">
    <location>
        <begin position="21"/>
        <end position="132"/>
    </location>
</feature>
<proteinExistence type="predicted"/>
<dbReference type="InterPro" id="IPR013154">
    <property type="entry name" value="ADH-like_N"/>
</dbReference>
<dbReference type="SUPFAM" id="SSF50129">
    <property type="entry name" value="GroES-like"/>
    <property type="match status" value="1"/>
</dbReference>
<dbReference type="RefSeq" id="WP_390221108.1">
    <property type="nucleotide sequence ID" value="NZ_JBHSXX010000001.1"/>
</dbReference>
<dbReference type="Pfam" id="PF08240">
    <property type="entry name" value="ADH_N"/>
    <property type="match status" value="1"/>
</dbReference>
<dbReference type="PROSITE" id="PS00059">
    <property type="entry name" value="ADH_ZINC"/>
    <property type="match status" value="1"/>
</dbReference>
<evidence type="ECO:0000256" key="2">
    <source>
        <dbReference type="ARBA" id="ARBA00013190"/>
    </source>
</evidence>
<dbReference type="InterPro" id="IPR002328">
    <property type="entry name" value="ADH_Zn_CS"/>
</dbReference>
<evidence type="ECO:0000259" key="6">
    <source>
        <dbReference type="Pfam" id="PF08240"/>
    </source>
</evidence>
<comment type="cofactor">
    <cofactor evidence="1">
        <name>Zn(2+)</name>
        <dbReference type="ChEBI" id="CHEBI:29105"/>
    </cofactor>
</comment>
<keyword evidence="4" id="KW-0862">Zinc</keyword>
<evidence type="ECO:0000256" key="1">
    <source>
        <dbReference type="ARBA" id="ARBA00001947"/>
    </source>
</evidence>
<evidence type="ECO:0000313" key="8">
    <source>
        <dbReference type="Proteomes" id="UP001596337"/>
    </source>
</evidence>
<dbReference type="EC" id="1.1.1.1" evidence="2"/>
<name>A0ABW2C6C9_9PSEU</name>
<dbReference type="Proteomes" id="UP001596337">
    <property type="component" value="Unassembled WGS sequence"/>
</dbReference>
<keyword evidence="8" id="KW-1185">Reference proteome</keyword>
<dbReference type="EMBL" id="JBHSXX010000001">
    <property type="protein sequence ID" value="MFC6870852.1"/>
    <property type="molecule type" value="Genomic_DNA"/>
</dbReference>
<dbReference type="Gene3D" id="3.90.180.10">
    <property type="entry name" value="Medium-chain alcohol dehydrogenases, catalytic domain"/>
    <property type="match status" value="1"/>
</dbReference>
<dbReference type="Gene3D" id="3.40.50.720">
    <property type="entry name" value="NAD(P)-binding Rossmann-like Domain"/>
    <property type="match status" value="1"/>
</dbReference>
<comment type="caution">
    <text evidence="7">The sequence shown here is derived from an EMBL/GenBank/DDBJ whole genome shotgun (WGS) entry which is preliminary data.</text>
</comment>
<evidence type="ECO:0000256" key="4">
    <source>
        <dbReference type="ARBA" id="ARBA00022833"/>
    </source>
</evidence>
<gene>
    <name evidence="7" type="ORF">ACFQGD_27355</name>
</gene>
<accession>A0ABW2C6C9</accession>
<organism evidence="7 8">
    <name type="scientific">Haloechinothrix salitolerans</name>
    <dbReference type="NCBI Taxonomy" id="926830"/>
    <lineage>
        <taxon>Bacteria</taxon>
        <taxon>Bacillati</taxon>
        <taxon>Actinomycetota</taxon>
        <taxon>Actinomycetes</taxon>
        <taxon>Pseudonocardiales</taxon>
        <taxon>Pseudonocardiaceae</taxon>
        <taxon>Haloechinothrix</taxon>
    </lineage>
</organism>
<dbReference type="InterPro" id="IPR011032">
    <property type="entry name" value="GroES-like_sf"/>
</dbReference>